<accession>A0A0N0GVV6</accession>
<feature type="compositionally biased region" description="Polar residues" evidence="1">
    <location>
        <begin position="189"/>
        <end position="215"/>
    </location>
</feature>
<comment type="caution">
    <text evidence="3">The sequence shown here is derived from an EMBL/GenBank/DDBJ whole genome shotgun (WGS) entry which is preliminary data.</text>
</comment>
<evidence type="ECO:0000313" key="4">
    <source>
        <dbReference type="Proteomes" id="UP000037982"/>
    </source>
</evidence>
<evidence type="ECO:0000256" key="2">
    <source>
        <dbReference type="SAM" id="Phobius"/>
    </source>
</evidence>
<name>A0A0N0GVV6_9ACTN</name>
<feature type="region of interest" description="Disordered" evidence="1">
    <location>
        <begin position="173"/>
        <end position="259"/>
    </location>
</feature>
<organism evidence="3 4">
    <name type="scientific">Streptomyces chattanoogensis</name>
    <dbReference type="NCBI Taxonomy" id="66876"/>
    <lineage>
        <taxon>Bacteria</taxon>
        <taxon>Bacillati</taxon>
        <taxon>Actinomycetota</taxon>
        <taxon>Actinomycetes</taxon>
        <taxon>Kitasatosporales</taxon>
        <taxon>Streptomycetaceae</taxon>
        <taxon>Streptomyces</taxon>
    </lineage>
</organism>
<keyword evidence="2" id="KW-0472">Membrane</keyword>
<gene>
    <name evidence="3" type="ORF">ADL29_33875</name>
</gene>
<proteinExistence type="predicted"/>
<keyword evidence="4" id="KW-1185">Reference proteome</keyword>
<evidence type="ECO:0000313" key="3">
    <source>
        <dbReference type="EMBL" id="KPC59631.1"/>
    </source>
</evidence>
<feature type="transmembrane region" description="Helical" evidence="2">
    <location>
        <begin position="142"/>
        <end position="162"/>
    </location>
</feature>
<evidence type="ECO:0000256" key="1">
    <source>
        <dbReference type="SAM" id="MobiDB-lite"/>
    </source>
</evidence>
<keyword evidence="2" id="KW-1133">Transmembrane helix</keyword>
<feature type="compositionally biased region" description="Low complexity" evidence="1">
    <location>
        <begin position="224"/>
        <end position="245"/>
    </location>
</feature>
<dbReference type="Proteomes" id="UP000037982">
    <property type="component" value="Unassembled WGS sequence"/>
</dbReference>
<sequence length="259" mass="26392">MYGEDPYGGAGYTYAYGHESAYGQEYAYGHEYGGGVAGVTTDTASPAWNGVAPAQWAHPTGQATTAGDCPHGDVLTAQLPVFDTEQFPAVGTQQHPVSDTAQLPVFDAPGHPVPEPDTPQSESARPVFVDSSGRRQRRVLRAARLLVIPAGGYVAVLISTMLGGPDISSPFVPHADSAHSARPRATAPDPSSGTGRSPRSASPTAAQKNSGTAAQPTPGPTGRPTASADPAAPSGPPTTAAPAHSSKGRGLGSSHKRVK</sequence>
<dbReference type="EMBL" id="LGKG01000176">
    <property type="protein sequence ID" value="KPC59631.1"/>
    <property type="molecule type" value="Genomic_DNA"/>
</dbReference>
<dbReference type="PATRIC" id="fig|66876.3.peg.7462"/>
<keyword evidence="2" id="KW-0812">Transmembrane</keyword>
<protein>
    <submittedName>
        <fullName evidence="3">Uncharacterized protein</fullName>
    </submittedName>
</protein>
<dbReference type="AlphaFoldDB" id="A0A0N0GVV6"/>
<reference evidence="4" key="1">
    <citation type="submission" date="2015-07" db="EMBL/GenBank/DDBJ databases">
        <authorList>
            <person name="Ju K.-S."/>
            <person name="Doroghazi J.R."/>
            <person name="Metcalf W.W."/>
        </authorList>
    </citation>
    <scope>NUCLEOTIDE SEQUENCE [LARGE SCALE GENOMIC DNA]</scope>
    <source>
        <strain evidence="4">NRRL ISP-5002</strain>
    </source>
</reference>
<feature type="region of interest" description="Disordered" evidence="1">
    <location>
        <begin position="102"/>
        <end position="133"/>
    </location>
</feature>